<dbReference type="GO" id="GO:0008757">
    <property type="term" value="F:S-adenosylmethionine-dependent methyltransferase activity"/>
    <property type="evidence" value="ECO:0007669"/>
    <property type="project" value="InterPro"/>
</dbReference>
<evidence type="ECO:0000256" key="5">
    <source>
        <dbReference type="ARBA" id="ARBA00022691"/>
    </source>
</evidence>
<feature type="domain" description="Methyltransferase small" evidence="6">
    <location>
        <begin position="177"/>
        <end position="337"/>
    </location>
</feature>
<dbReference type="InterPro" id="IPR029063">
    <property type="entry name" value="SAM-dependent_MTases_sf"/>
</dbReference>
<dbReference type="Proteomes" id="UP000676194">
    <property type="component" value="Chromosome"/>
</dbReference>
<sequence>MLNFEYFVSNLKSRIKSPILVILGSPRLVCDLATHFPEFSISNFQLDLHQTQKLEIEAESRNLKIQVFTKPDLWDVPEKYPTVLFPVMKHGERELKLDMLEQSIQVLEQGGMLASLSEYERDSLLPKWHKKIYGKCSSIPAQDDCSLFWSFKDTEPTRRRHEIVFHARIKDGPSRVFRSWPGVFSYGRMDDGARALLDCAEIRENDAVLDLGCGIGTNGILISHLTNGPITFVDSNVRACELTRINAEASELKRFQVLASSTQVELEPNSQDVVLANPPYYGQSLIVQKFLETSHALLKPGGRLYLVTKMINEVGAMATQFYPEATYDETRGYNVIKGIKE</sequence>
<keyword evidence="4" id="KW-0808">Transferase</keyword>
<dbReference type="GO" id="GO:0032259">
    <property type="term" value="P:methylation"/>
    <property type="evidence" value="ECO:0007669"/>
    <property type="project" value="UniProtKB-KW"/>
</dbReference>
<dbReference type="Pfam" id="PF05175">
    <property type="entry name" value="MTS"/>
    <property type="match status" value="1"/>
</dbReference>
<dbReference type="InterPro" id="IPR007848">
    <property type="entry name" value="Small_mtfrase_dom"/>
</dbReference>
<dbReference type="KEGG" id="tsph:KIH39_05580"/>
<evidence type="ECO:0000256" key="3">
    <source>
        <dbReference type="ARBA" id="ARBA00022603"/>
    </source>
</evidence>
<dbReference type="InterPro" id="IPR002052">
    <property type="entry name" value="DNA_methylase_N6_adenine_CS"/>
</dbReference>
<evidence type="ECO:0000256" key="4">
    <source>
        <dbReference type="ARBA" id="ARBA00022679"/>
    </source>
</evidence>
<dbReference type="PROSITE" id="PS00092">
    <property type="entry name" value="N6_MTASE"/>
    <property type="match status" value="1"/>
</dbReference>
<dbReference type="Gene3D" id="3.40.50.150">
    <property type="entry name" value="Vaccinia Virus protein VP39"/>
    <property type="match status" value="1"/>
</dbReference>
<gene>
    <name evidence="7" type="ORF">KIH39_05580</name>
</gene>
<evidence type="ECO:0000256" key="1">
    <source>
        <dbReference type="ARBA" id="ARBA00022490"/>
    </source>
</evidence>
<proteinExistence type="predicted"/>
<evidence type="ECO:0000313" key="8">
    <source>
        <dbReference type="Proteomes" id="UP000676194"/>
    </source>
</evidence>
<dbReference type="InterPro" id="IPR046977">
    <property type="entry name" value="RsmC/RlmG"/>
</dbReference>
<name>A0A8E6EVY2_9BACT</name>
<dbReference type="SUPFAM" id="SSF53335">
    <property type="entry name" value="S-adenosyl-L-methionine-dependent methyltransferases"/>
    <property type="match status" value="1"/>
</dbReference>
<keyword evidence="1" id="KW-0963">Cytoplasm</keyword>
<dbReference type="GO" id="GO:0006364">
    <property type="term" value="P:rRNA processing"/>
    <property type="evidence" value="ECO:0007669"/>
    <property type="project" value="UniProtKB-KW"/>
</dbReference>
<keyword evidence="2" id="KW-0698">rRNA processing</keyword>
<dbReference type="CDD" id="cd02440">
    <property type="entry name" value="AdoMet_MTases"/>
    <property type="match status" value="1"/>
</dbReference>
<reference evidence="7" key="1">
    <citation type="submission" date="2021-05" db="EMBL/GenBank/DDBJ databases">
        <title>Complete genome sequence of the cellulolytic planctomycete Telmatocola sphagniphila SP2T and characterization of the first cellulase from planctomycetes.</title>
        <authorList>
            <person name="Rakitin A.L."/>
            <person name="Beletsky A.V."/>
            <person name="Naumoff D.G."/>
            <person name="Kulichevskaya I.S."/>
            <person name="Mardanov A.V."/>
            <person name="Ravin N.V."/>
            <person name="Dedysh S.N."/>
        </authorList>
    </citation>
    <scope>NUCLEOTIDE SEQUENCE</scope>
    <source>
        <strain evidence="7">SP2T</strain>
    </source>
</reference>
<dbReference type="GO" id="GO:0008170">
    <property type="term" value="F:N-methyltransferase activity"/>
    <property type="evidence" value="ECO:0007669"/>
    <property type="project" value="UniProtKB-ARBA"/>
</dbReference>
<dbReference type="AlphaFoldDB" id="A0A8E6EVY2"/>
<evidence type="ECO:0000256" key="2">
    <source>
        <dbReference type="ARBA" id="ARBA00022552"/>
    </source>
</evidence>
<keyword evidence="3 7" id="KW-0489">Methyltransferase</keyword>
<organism evidence="7 8">
    <name type="scientific">Telmatocola sphagniphila</name>
    <dbReference type="NCBI Taxonomy" id="1123043"/>
    <lineage>
        <taxon>Bacteria</taxon>
        <taxon>Pseudomonadati</taxon>
        <taxon>Planctomycetota</taxon>
        <taxon>Planctomycetia</taxon>
        <taxon>Gemmatales</taxon>
        <taxon>Gemmataceae</taxon>
    </lineage>
</organism>
<dbReference type="PANTHER" id="PTHR47816:SF4">
    <property type="entry name" value="RIBOSOMAL RNA SMALL SUBUNIT METHYLTRANSFERASE C"/>
    <property type="match status" value="1"/>
</dbReference>
<dbReference type="GO" id="GO:0003676">
    <property type="term" value="F:nucleic acid binding"/>
    <property type="evidence" value="ECO:0007669"/>
    <property type="project" value="InterPro"/>
</dbReference>
<dbReference type="EMBL" id="CP074694">
    <property type="protein sequence ID" value="QVL33385.1"/>
    <property type="molecule type" value="Genomic_DNA"/>
</dbReference>
<keyword evidence="5" id="KW-0949">S-adenosyl-L-methionine</keyword>
<evidence type="ECO:0000259" key="6">
    <source>
        <dbReference type="Pfam" id="PF05175"/>
    </source>
</evidence>
<dbReference type="RefSeq" id="WP_213498274.1">
    <property type="nucleotide sequence ID" value="NZ_CP074694.1"/>
</dbReference>
<accession>A0A8E6EVY2</accession>
<protein>
    <submittedName>
        <fullName evidence="7">Methyltransferase</fullName>
    </submittedName>
</protein>
<evidence type="ECO:0000313" key="7">
    <source>
        <dbReference type="EMBL" id="QVL33385.1"/>
    </source>
</evidence>
<dbReference type="PANTHER" id="PTHR47816">
    <property type="entry name" value="RIBOSOMAL RNA SMALL SUBUNIT METHYLTRANSFERASE C"/>
    <property type="match status" value="1"/>
</dbReference>
<keyword evidence="8" id="KW-1185">Reference proteome</keyword>